<dbReference type="PANTHER" id="PTHR12526">
    <property type="entry name" value="GLYCOSYLTRANSFERASE"/>
    <property type="match status" value="1"/>
</dbReference>
<accession>A0A2T5GIH2</accession>
<evidence type="ECO:0000313" key="3">
    <source>
        <dbReference type="Proteomes" id="UP000244189"/>
    </source>
</evidence>
<proteinExistence type="predicted"/>
<dbReference type="AlphaFoldDB" id="A0A2T5GIH2"/>
<sequence>MEQPTSDSIPTLSRLSAAPSHTAEPAVAQLANAGVGATGDMTVGPIGFLTNVYPSVSHSFIRREILALENQGLPIARFSVRRAVGALPDPKDQNEQSRTTVLLDAGRTALCVATLRLALLRPGRFWRAVRTMTILRRAAGGRWMRHVAYLAEAALLVRMAELRDIRHLHVHFGTNPAAVALLAKMLGGISYSMTVHGPDEFDAPLALSLPRKIAEASFVVAISSYGRGQLMRWCERTDWKKIAVVRCGLDAQFLDQPADHAVAPSRRTFVCIARLDRQKGLSLLLDAVAAVVATHDVSLRIIGDGAMRLELAAQIATLGLGSRVHLLGSKSGAAIRDELIAARALILPSFAEGLPVVLMEALGLGRPVIATLVAGVPELVDAQCGWLVPAGSANALAEAMIAVLDATDEMLRARGAAGHARVRERHDAATNAAVLADLLSTSWHRRPIELAAAA</sequence>
<name>A0A2T5GIH2_9SPHN</name>
<keyword evidence="3" id="KW-1185">Reference proteome</keyword>
<evidence type="ECO:0000313" key="2">
    <source>
        <dbReference type="EMBL" id="PTQ59109.1"/>
    </source>
</evidence>
<comment type="caution">
    <text evidence="2">The sequence shown here is derived from an EMBL/GenBank/DDBJ whole genome shotgun (WGS) entry which is preliminary data.</text>
</comment>
<keyword evidence="2" id="KW-0808">Transferase</keyword>
<dbReference type="Gene3D" id="3.40.50.2000">
    <property type="entry name" value="Glycogen Phosphorylase B"/>
    <property type="match status" value="2"/>
</dbReference>
<feature type="region of interest" description="Disordered" evidence="1">
    <location>
        <begin position="1"/>
        <end position="20"/>
    </location>
</feature>
<evidence type="ECO:0000256" key="1">
    <source>
        <dbReference type="SAM" id="MobiDB-lite"/>
    </source>
</evidence>
<gene>
    <name evidence="2" type="ORF">C8J26_3436</name>
</gene>
<dbReference type="GO" id="GO:0016757">
    <property type="term" value="F:glycosyltransferase activity"/>
    <property type="evidence" value="ECO:0007669"/>
    <property type="project" value="TreeGrafter"/>
</dbReference>
<feature type="compositionally biased region" description="Polar residues" evidence="1">
    <location>
        <begin position="1"/>
        <end position="14"/>
    </location>
</feature>
<dbReference type="SUPFAM" id="SSF53756">
    <property type="entry name" value="UDP-Glycosyltransferase/glycogen phosphorylase"/>
    <property type="match status" value="1"/>
</dbReference>
<dbReference type="CDD" id="cd03801">
    <property type="entry name" value="GT4_PimA-like"/>
    <property type="match status" value="1"/>
</dbReference>
<protein>
    <submittedName>
        <fullName evidence="2">Glycosyltransferase involved in cell wall biosynthesis</fullName>
    </submittedName>
</protein>
<dbReference type="RefSeq" id="WP_167398881.1">
    <property type="nucleotide sequence ID" value="NZ_QAOG01000006.1"/>
</dbReference>
<dbReference type="EMBL" id="QAOG01000006">
    <property type="protein sequence ID" value="PTQ59109.1"/>
    <property type="molecule type" value="Genomic_DNA"/>
</dbReference>
<organism evidence="2 3">
    <name type="scientific">Sphingomonas aurantiaca</name>
    <dbReference type="NCBI Taxonomy" id="185949"/>
    <lineage>
        <taxon>Bacteria</taxon>
        <taxon>Pseudomonadati</taxon>
        <taxon>Pseudomonadota</taxon>
        <taxon>Alphaproteobacteria</taxon>
        <taxon>Sphingomonadales</taxon>
        <taxon>Sphingomonadaceae</taxon>
        <taxon>Sphingomonas</taxon>
    </lineage>
</organism>
<reference evidence="2 3" key="1">
    <citation type="submission" date="2018-04" db="EMBL/GenBank/DDBJ databases">
        <title>Genomic Encyclopedia of Type Strains, Phase III (KMG-III): the genomes of soil and plant-associated and newly described type strains.</title>
        <authorList>
            <person name="Whitman W."/>
        </authorList>
    </citation>
    <scope>NUCLEOTIDE SEQUENCE [LARGE SCALE GENOMIC DNA]</scope>
    <source>
        <strain evidence="2 3">MA101b</strain>
    </source>
</reference>
<dbReference type="Proteomes" id="UP000244189">
    <property type="component" value="Unassembled WGS sequence"/>
</dbReference>
<dbReference type="PANTHER" id="PTHR12526:SF636">
    <property type="entry name" value="BLL3647 PROTEIN"/>
    <property type="match status" value="1"/>
</dbReference>
<dbReference type="Pfam" id="PF13692">
    <property type="entry name" value="Glyco_trans_1_4"/>
    <property type="match status" value="1"/>
</dbReference>